<gene>
    <name evidence="4" type="ORF">CK203_028862</name>
</gene>
<dbReference type="Proteomes" id="UP000288805">
    <property type="component" value="Unassembled WGS sequence"/>
</dbReference>
<feature type="domain" description="DC1" evidence="3">
    <location>
        <begin position="61"/>
        <end position="125"/>
    </location>
</feature>
<evidence type="ECO:0000313" key="4">
    <source>
        <dbReference type="EMBL" id="RVW93619.1"/>
    </source>
</evidence>
<accession>A0A438IAD0</accession>
<evidence type="ECO:0000259" key="3">
    <source>
        <dbReference type="Pfam" id="PF03107"/>
    </source>
</evidence>
<dbReference type="SUPFAM" id="SSF57889">
    <property type="entry name" value="Cysteine-rich domain"/>
    <property type="match status" value="1"/>
</dbReference>
<name>A0A438IAD0_VITVI</name>
<keyword evidence="1" id="KW-0677">Repeat</keyword>
<evidence type="ECO:0000313" key="5">
    <source>
        <dbReference type="Proteomes" id="UP000288805"/>
    </source>
</evidence>
<evidence type="ECO:0000256" key="1">
    <source>
        <dbReference type="ARBA" id="ARBA00022737"/>
    </source>
</evidence>
<dbReference type="InterPro" id="IPR004146">
    <property type="entry name" value="DC1"/>
</dbReference>
<evidence type="ECO:0000256" key="2">
    <source>
        <dbReference type="SAM" id="MobiDB-lite"/>
    </source>
</evidence>
<dbReference type="PANTHER" id="PTHR46288">
    <property type="entry name" value="PHORBOL-ESTER/DAG-TYPE DOMAIN-CONTAINING PROTEIN"/>
    <property type="match status" value="1"/>
</dbReference>
<protein>
    <recommendedName>
        <fullName evidence="3">DC1 domain-containing protein</fullName>
    </recommendedName>
</protein>
<dbReference type="EMBL" id="QGNW01000128">
    <property type="protein sequence ID" value="RVW93619.1"/>
    <property type="molecule type" value="Genomic_DNA"/>
</dbReference>
<dbReference type="Gramene" id="Vitis13g02248.t01">
    <property type="protein sequence ID" value="Vitis13g02248.t01.CDS"/>
    <property type="gene ID" value="Vitis13g02248"/>
</dbReference>
<sequence>MSYQYFNHSHLLLSLRLDEGEEINCKACDRLIAEQTFYGCIACKYYLHDRCLNLPRWIKHPSHPSHSLTLLPAPTYPSGSFSCNACGSAANSFSKSCAEFLSEADRHQWVYYCAECDFGTHLECATAAIEQPGMEEPASGEVADQSQTDQPCGSDDGANNPFKQVVDEMMENQLEMMRLQNEMNRTRMFAQLMTWPYR</sequence>
<dbReference type="PANTHER" id="PTHR46288:SF68">
    <property type="entry name" value="DC1 DOMAIN-CONTAINING PROTEIN"/>
    <property type="match status" value="1"/>
</dbReference>
<reference evidence="4 5" key="1">
    <citation type="journal article" date="2018" name="PLoS Genet.">
        <title>Population sequencing reveals clonal diversity and ancestral inbreeding in the grapevine cultivar Chardonnay.</title>
        <authorList>
            <person name="Roach M.J."/>
            <person name="Johnson D.L."/>
            <person name="Bohlmann J."/>
            <person name="van Vuuren H.J."/>
            <person name="Jones S.J."/>
            <person name="Pretorius I.S."/>
            <person name="Schmidt S.A."/>
            <person name="Borneman A.R."/>
        </authorList>
    </citation>
    <scope>NUCLEOTIDE SEQUENCE [LARGE SCALE GENOMIC DNA]</scope>
    <source>
        <strain evidence="5">cv. Chardonnay</strain>
        <tissue evidence="4">Leaf</tissue>
    </source>
</reference>
<dbReference type="InterPro" id="IPR013083">
    <property type="entry name" value="Znf_RING/FYVE/PHD"/>
</dbReference>
<comment type="caution">
    <text evidence="4">The sequence shown here is derived from an EMBL/GenBank/DDBJ whole genome shotgun (WGS) entry which is preliminary data.</text>
</comment>
<dbReference type="AlphaFoldDB" id="A0A438IAD0"/>
<dbReference type="InterPro" id="IPR046349">
    <property type="entry name" value="C1-like_sf"/>
</dbReference>
<dbReference type="Pfam" id="PF03107">
    <property type="entry name" value="C1_2"/>
    <property type="match status" value="2"/>
</dbReference>
<dbReference type="OrthoDB" id="1036688at2759"/>
<dbReference type="Gene3D" id="3.30.40.10">
    <property type="entry name" value="Zinc/RING finger domain, C3HC4 (zinc finger)"/>
    <property type="match status" value="1"/>
</dbReference>
<feature type="domain" description="DC1" evidence="3">
    <location>
        <begin position="8"/>
        <end position="51"/>
    </location>
</feature>
<feature type="region of interest" description="Disordered" evidence="2">
    <location>
        <begin position="134"/>
        <end position="161"/>
    </location>
</feature>
<organism evidence="4 5">
    <name type="scientific">Vitis vinifera</name>
    <name type="common">Grape</name>
    <dbReference type="NCBI Taxonomy" id="29760"/>
    <lineage>
        <taxon>Eukaryota</taxon>
        <taxon>Viridiplantae</taxon>
        <taxon>Streptophyta</taxon>
        <taxon>Embryophyta</taxon>
        <taxon>Tracheophyta</taxon>
        <taxon>Spermatophyta</taxon>
        <taxon>Magnoliopsida</taxon>
        <taxon>eudicotyledons</taxon>
        <taxon>Gunneridae</taxon>
        <taxon>Pentapetalae</taxon>
        <taxon>rosids</taxon>
        <taxon>Vitales</taxon>
        <taxon>Vitaceae</taxon>
        <taxon>Viteae</taxon>
        <taxon>Vitis</taxon>
    </lineage>
</organism>
<proteinExistence type="predicted"/>